<dbReference type="PROSITE" id="PS50054">
    <property type="entry name" value="TYR_PHOSPHATASE_DUAL"/>
    <property type="match status" value="1"/>
</dbReference>
<sequence length="225" mass="24965">MGNGMNKVLPGLYLGSFRDGKDSEQLRNNEITHIVSIHDTAKEVVEDKKYLCIRVPDSPEENLSKYFSKCNDFIHDARMGGGNVLVHCLAGVSRSATIAAAYIMSTTTLTCKDALKVVRGARNIANPNYGFHSQLKDYESYILTTERKRLKLKFPDFDPEKDEEECSKMINVYHSNPHGITGAAGPSYCRRPSASSSASSSPATTPVHRLRLKPRSVSSSPKRQR</sequence>
<evidence type="ECO:0000256" key="7">
    <source>
        <dbReference type="ARBA" id="ARBA00022801"/>
    </source>
</evidence>
<dbReference type="GO" id="GO:0004725">
    <property type="term" value="F:protein tyrosine phosphatase activity"/>
    <property type="evidence" value="ECO:0007669"/>
    <property type="project" value="UniProtKB-EC"/>
</dbReference>
<evidence type="ECO:0000256" key="12">
    <source>
        <dbReference type="ARBA" id="ARBA00048336"/>
    </source>
</evidence>
<dbReference type="InterPro" id="IPR029021">
    <property type="entry name" value="Prot-tyrosine_phosphatase-like"/>
</dbReference>
<evidence type="ECO:0000256" key="11">
    <source>
        <dbReference type="ARBA" id="ARBA00047761"/>
    </source>
</evidence>
<dbReference type="GO" id="GO:0005886">
    <property type="term" value="C:plasma membrane"/>
    <property type="evidence" value="ECO:0007669"/>
    <property type="project" value="UniProtKB-SubCell"/>
</dbReference>
<dbReference type="EC" id="3.1.3.48" evidence="3"/>
<evidence type="ECO:0000256" key="10">
    <source>
        <dbReference type="ARBA" id="ARBA00023288"/>
    </source>
</evidence>
<evidence type="ECO:0000256" key="4">
    <source>
        <dbReference type="ARBA" id="ARBA00013081"/>
    </source>
</evidence>
<feature type="compositionally biased region" description="Polar residues" evidence="15">
    <location>
        <begin position="216"/>
        <end position="225"/>
    </location>
</feature>
<dbReference type="FunFam" id="3.90.190.10:FF:000052">
    <property type="entry name" value="Dual specificity phosphatase 15"/>
    <property type="match status" value="1"/>
</dbReference>
<evidence type="ECO:0000256" key="3">
    <source>
        <dbReference type="ARBA" id="ARBA00013064"/>
    </source>
</evidence>
<protein>
    <recommendedName>
        <fullName evidence="14">Dual specificity protein phosphatase 15</fullName>
        <ecNumber evidence="4">3.1.3.16</ecNumber>
        <ecNumber evidence="3">3.1.3.48</ecNumber>
    </recommendedName>
</protein>
<dbReference type="InterPro" id="IPR020422">
    <property type="entry name" value="TYR_PHOSPHATASE_DUAL_dom"/>
</dbReference>
<name>A0AAV2A272_9ARAC</name>
<dbReference type="Pfam" id="PF00782">
    <property type="entry name" value="DSPc"/>
    <property type="match status" value="1"/>
</dbReference>
<keyword evidence="8" id="KW-0904">Protein phosphatase</keyword>
<accession>A0AAV2A272</accession>
<keyword evidence="10" id="KW-0449">Lipoprotein</keyword>
<comment type="catalytic activity">
    <reaction evidence="11">
        <text>O-phospho-L-seryl-[protein] + H2O = L-seryl-[protein] + phosphate</text>
        <dbReference type="Rhea" id="RHEA:20629"/>
        <dbReference type="Rhea" id="RHEA-COMP:9863"/>
        <dbReference type="Rhea" id="RHEA-COMP:11604"/>
        <dbReference type="ChEBI" id="CHEBI:15377"/>
        <dbReference type="ChEBI" id="CHEBI:29999"/>
        <dbReference type="ChEBI" id="CHEBI:43474"/>
        <dbReference type="ChEBI" id="CHEBI:83421"/>
        <dbReference type="EC" id="3.1.3.16"/>
    </reaction>
</comment>
<dbReference type="EC" id="3.1.3.16" evidence="4"/>
<dbReference type="PANTHER" id="PTHR45948">
    <property type="entry name" value="DUAL SPECIFICITY PROTEIN PHOSPHATASE DDB_G0269404-RELATED"/>
    <property type="match status" value="1"/>
</dbReference>
<reference evidence="18 19" key="1">
    <citation type="submission" date="2024-04" db="EMBL/GenBank/DDBJ databases">
        <authorList>
            <person name="Rising A."/>
            <person name="Reimegard J."/>
            <person name="Sonavane S."/>
            <person name="Akerstrom W."/>
            <person name="Nylinder S."/>
            <person name="Hedman E."/>
            <person name="Kallberg Y."/>
        </authorList>
    </citation>
    <scope>NUCLEOTIDE SEQUENCE [LARGE SCALE GENOMIC DNA]</scope>
</reference>
<dbReference type="AlphaFoldDB" id="A0AAV2A272"/>
<evidence type="ECO:0000256" key="14">
    <source>
        <dbReference type="ARBA" id="ARBA00068799"/>
    </source>
</evidence>
<comment type="caution">
    <text evidence="18">The sequence shown here is derived from an EMBL/GenBank/DDBJ whole genome shotgun (WGS) entry which is preliminary data.</text>
</comment>
<keyword evidence="9" id="KW-0472">Membrane</keyword>
<dbReference type="PRINTS" id="PR01908">
    <property type="entry name" value="ADSPHPHTASE"/>
</dbReference>
<evidence type="ECO:0000256" key="15">
    <source>
        <dbReference type="SAM" id="MobiDB-lite"/>
    </source>
</evidence>
<keyword evidence="19" id="KW-1185">Reference proteome</keyword>
<evidence type="ECO:0000256" key="13">
    <source>
        <dbReference type="ARBA" id="ARBA00051722"/>
    </source>
</evidence>
<dbReference type="SMART" id="SM00195">
    <property type="entry name" value="DSPc"/>
    <property type="match status" value="1"/>
</dbReference>
<evidence type="ECO:0000256" key="2">
    <source>
        <dbReference type="ARBA" id="ARBA00008601"/>
    </source>
</evidence>
<feature type="compositionally biased region" description="Low complexity" evidence="15">
    <location>
        <begin position="192"/>
        <end position="206"/>
    </location>
</feature>
<dbReference type="InterPro" id="IPR016130">
    <property type="entry name" value="Tyr_Pase_AS"/>
</dbReference>
<comment type="catalytic activity">
    <reaction evidence="13">
        <text>O-phospho-L-tyrosyl-[protein] + H2O = L-tyrosyl-[protein] + phosphate</text>
        <dbReference type="Rhea" id="RHEA:10684"/>
        <dbReference type="Rhea" id="RHEA-COMP:10136"/>
        <dbReference type="Rhea" id="RHEA-COMP:20101"/>
        <dbReference type="ChEBI" id="CHEBI:15377"/>
        <dbReference type="ChEBI" id="CHEBI:43474"/>
        <dbReference type="ChEBI" id="CHEBI:46858"/>
        <dbReference type="ChEBI" id="CHEBI:61978"/>
        <dbReference type="EC" id="3.1.3.48"/>
    </reaction>
</comment>
<gene>
    <name evidence="18" type="ORF">LARSCL_LOCUS9588</name>
</gene>
<dbReference type="Proteomes" id="UP001497382">
    <property type="component" value="Unassembled WGS sequence"/>
</dbReference>
<dbReference type="InterPro" id="IPR000340">
    <property type="entry name" value="Dual-sp_phosphatase_cat-dom"/>
</dbReference>
<dbReference type="PROSITE" id="PS50056">
    <property type="entry name" value="TYR_PHOSPHATASE_2"/>
    <property type="match status" value="1"/>
</dbReference>
<keyword evidence="5" id="KW-1003">Cell membrane</keyword>
<evidence type="ECO:0000256" key="9">
    <source>
        <dbReference type="ARBA" id="ARBA00023136"/>
    </source>
</evidence>
<evidence type="ECO:0000313" key="19">
    <source>
        <dbReference type="Proteomes" id="UP001497382"/>
    </source>
</evidence>
<dbReference type="SUPFAM" id="SSF52799">
    <property type="entry name" value="(Phosphotyrosine protein) phosphatases II"/>
    <property type="match status" value="1"/>
</dbReference>
<keyword evidence="7" id="KW-0378">Hydrolase</keyword>
<feature type="domain" description="Tyrosine-protein phosphatase" evidence="16">
    <location>
        <begin position="4"/>
        <end position="144"/>
    </location>
</feature>
<feature type="region of interest" description="Disordered" evidence="15">
    <location>
        <begin position="181"/>
        <end position="225"/>
    </location>
</feature>
<dbReference type="InterPro" id="IPR000387">
    <property type="entry name" value="Tyr_Pase_dom"/>
</dbReference>
<comment type="similarity">
    <text evidence="2">Belongs to the protein-tyrosine phosphatase family. Non-receptor class dual specificity subfamily.</text>
</comment>
<comment type="subcellular location">
    <subcellularLocation>
        <location evidence="1">Cell membrane</location>
        <topology evidence="1">Lipid-anchor</topology>
        <orientation evidence="1">Cytoplasmic side</orientation>
    </subcellularLocation>
</comment>
<dbReference type="GO" id="GO:0005829">
    <property type="term" value="C:cytosol"/>
    <property type="evidence" value="ECO:0007669"/>
    <property type="project" value="TreeGrafter"/>
</dbReference>
<dbReference type="GO" id="GO:0004722">
    <property type="term" value="F:protein serine/threonine phosphatase activity"/>
    <property type="evidence" value="ECO:0007669"/>
    <property type="project" value="UniProtKB-EC"/>
</dbReference>
<dbReference type="Gene3D" id="3.90.190.10">
    <property type="entry name" value="Protein tyrosine phosphatase superfamily"/>
    <property type="match status" value="1"/>
</dbReference>
<dbReference type="PANTHER" id="PTHR45948:SF2">
    <property type="entry name" value="DUAL SPECIFICITY PROTEIN PHOSPHATASE"/>
    <property type="match status" value="1"/>
</dbReference>
<feature type="domain" description="Tyrosine specific protein phosphatases" evidence="17">
    <location>
        <begin position="64"/>
        <end position="122"/>
    </location>
</feature>
<dbReference type="PROSITE" id="PS00383">
    <property type="entry name" value="TYR_PHOSPHATASE_1"/>
    <property type="match status" value="1"/>
</dbReference>
<evidence type="ECO:0000256" key="5">
    <source>
        <dbReference type="ARBA" id="ARBA00022475"/>
    </source>
</evidence>
<keyword evidence="6" id="KW-0519">Myristate</keyword>
<comment type="catalytic activity">
    <reaction evidence="12">
        <text>O-phospho-L-threonyl-[protein] + H2O = L-threonyl-[protein] + phosphate</text>
        <dbReference type="Rhea" id="RHEA:47004"/>
        <dbReference type="Rhea" id="RHEA-COMP:11060"/>
        <dbReference type="Rhea" id="RHEA-COMP:11605"/>
        <dbReference type="ChEBI" id="CHEBI:15377"/>
        <dbReference type="ChEBI" id="CHEBI:30013"/>
        <dbReference type="ChEBI" id="CHEBI:43474"/>
        <dbReference type="ChEBI" id="CHEBI:61977"/>
        <dbReference type="EC" id="3.1.3.16"/>
    </reaction>
</comment>
<evidence type="ECO:0000256" key="6">
    <source>
        <dbReference type="ARBA" id="ARBA00022707"/>
    </source>
</evidence>
<dbReference type="GO" id="GO:0007165">
    <property type="term" value="P:signal transduction"/>
    <property type="evidence" value="ECO:0007669"/>
    <property type="project" value="TreeGrafter"/>
</dbReference>
<organism evidence="18 19">
    <name type="scientific">Larinioides sclopetarius</name>
    <dbReference type="NCBI Taxonomy" id="280406"/>
    <lineage>
        <taxon>Eukaryota</taxon>
        <taxon>Metazoa</taxon>
        <taxon>Ecdysozoa</taxon>
        <taxon>Arthropoda</taxon>
        <taxon>Chelicerata</taxon>
        <taxon>Arachnida</taxon>
        <taxon>Araneae</taxon>
        <taxon>Araneomorphae</taxon>
        <taxon>Entelegynae</taxon>
        <taxon>Araneoidea</taxon>
        <taxon>Araneidae</taxon>
        <taxon>Larinioides</taxon>
    </lineage>
</organism>
<dbReference type="EMBL" id="CAXIEN010000109">
    <property type="protein sequence ID" value="CAL1278083.1"/>
    <property type="molecule type" value="Genomic_DNA"/>
</dbReference>
<evidence type="ECO:0000256" key="1">
    <source>
        <dbReference type="ARBA" id="ARBA00004342"/>
    </source>
</evidence>
<evidence type="ECO:0000256" key="8">
    <source>
        <dbReference type="ARBA" id="ARBA00022912"/>
    </source>
</evidence>
<proteinExistence type="inferred from homology"/>
<evidence type="ECO:0000259" key="16">
    <source>
        <dbReference type="PROSITE" id="PS50054"/>
    </source>
</evidence>
<evidence type="ECO:0000313" key="18">
    <source>
        <dbReference type="EMBL" id="CAL1278083.1"/>
    </source>
</evidence>
<evidence type="ECO:0000259" key="17">
    <source>
        <dbReference type="PROSITE" id="PS50056"/>
    </source>
</evidence>